<evidence type="ECO:0000313" key="3">
    <source>
        <dbReference type="Proteomes" id="UP000813463"/>
    </source>
</evidence>
<dbReference type="PROSITE" id="PS52045">
    <property type="entry name" value="NEPROSIN_PEP_CD"/>
    <property type="match status" value="1"/>
</dbReference>
<dbReference type="InterPro" id="IPR053168">
    <property type="entry name" value="Glutamic_endopeptidase"/>
</dbReference>
<dbReference type="InterPro" id="IPR004314">
    <property type="entry name" value="Neprosin"/>
</dbReference>
<dbReference type="InterPro" id="IPR025521">
    <property type="entry name" value="Neprosin_propep"/>
</dbReference>
<dbReference type="RefSeq" id="XP_021841578.2">
    <property type="nucleotide sequence ID" value="XM_021985886.2"/>
</dbReference>
<proteinExistence type="predicted"/>
<dbReference type="KEGG" id="soe:110781839"/>
<evidence type="ECO:0000313" key="4">
    <source>
        <dbReference type="RefSeq" id="XP_021841578.2"/>
    </source>
</evidence>
<feature type="domain" description="Neprosin PEP catalytic" evidence="2">
    <location>
        <begin position="127"/>
        <end position="385"/>
    </location>
</feature>
<dbReference type="Gene3D" id="3.90.1320.10">
    <property type="entry name" value="Outer-capsid protein sigma 3, large lobe"/>
    <property type="match status" value="1"/>
</dbReference>
<evidence type="ECO:0000256" key="1">
    <source>
        <dbReference type="SAM" id="SignalP"/>
    </source>
</evidence>
<accession>A0A9R0I319</accession>
<dbReference type="Pfam" id="PF14365">
    <property type="entry name" value="Neprosin_AP"/>
    <property type="match status" value="1"/>
</dbReference>
<feature type="signal peptide" evidence="1">
    <location>
        <begin position="1"/>
        <end position="28"/>
    </location>
</feature>
<dbReference type="PANTHER" id="PTHR31589:SF110">
    <property type="entry name" value="PROTEIN, PUTATIVE (DUF239)-RELATED"/>
    <property type="match status" value="1"/>
</dbReference>
<name>A0A9R0I319_SPIOL</name>
<keyword evidence="3" id="KW-1185">Reference proteome</keyword>
<sequence length="385" mass="41823">MAYQCLNVCTLLVLVSLLLVLNSPHVRGRSLETLTRDGSSPVEGTAKSIKGNNGEMVDCVDIYKQPALGHPLLKDHIIQMDPSASPSKTNGSNSAGQDFIQPWNRNGMCSEGTVPIQRRQLQDTHRSFRGPHHEYAGVVALPSTEPRLYGGGGQLSVWNPAVSRLEDHSASALTVVLSEGSTYIAAGWIVHPELYGDFQTRFFVYWTSDDSVNTGCFDLHCEGFVQVNNRVALGAPMESVSTIGAKSFLSLRILIFLDKETGNWWLSFRGEQIGYWPAALFSGIPEGAARVSWGGQIFDSIGNGQHTETDMGNGLFPDVGTNKASVVCALEYVDSSLTRHTPSRSTLRLDVTNPLCYDVQLLPSLDPKSGLCFLFGGSGRNPTCP</sequence>
<reference evidence="3" key="1">
    <citation type="journal article" date="2021" name="Nat. Commun.">
        <title>Genomic analyses provide insights into spinach domestication and the genetic basis of agronomic traits.</title>
        <authorList>
            <person name="Cai X."/>
            <person name="Sun X."/>
            <person name="Xu C."/>
            <person name="Sun H."/>
            <person name="Wang X."/>
            <person name="Ge C."/>
            <person name="Zhang Z."/>
            <person name="Wang Q."/>
            <person name="Fei Z."/>
            <person name="Jiao C."/>
            <person name="Wang Q."/>
        </authorList>
    </citation>
    <scope>NUCLEOTIDE SEQUENCE [LARGE SCALE GENOMIC DNA]</scope>
    <source>
        <strain evidence="3">cv. Varoflay</strain>
    </source>
</reference>
<gene>
    <name evidence="4" type="primary">LOC110781839</name>
</gene>
<keyword evidence="1" id="KW-0732">Signal</keyword>
<dbReference type="Pfam" id="PF03080">
    <property type="entry name" value="Neprosin"/>
    <property type="match status" value="1"/>
</dbReference>
<reference evidence="4" key="2">
    <citation type="submission" date="2025-08" db="UniProtKB">
        <authorList>
            <consortium name="RefSeq"/>
        </authorList>
    </citation>
    <scope>IDENTIFICATION</scope>
    <source>
        <tissue evidence="4">Leaf</tissue>
    </source>
</reference>
<dbReference type="Proteomes" id="UP000813463">
    <property type="component" value="Chromosome 4"/>
</dbReference>
<protein>
    <recommendedName>
        <fullName evidence="2">Neprosin PEP catalytic domain-containing protein</fullName>
    </recommendedName>
</protein>
<dbReference type="PANTHER" id="PTHR31589">
    <property type="entry name" value="PROTEIN, PUTATIVE (DUF239)-RELATED-RELATED"/>
    <property type="match status" value="1"/>
</dbReference>
<feature type="chain" id="PRO_5046572460" description="Neprosin PEP catalytic domain-containing protein" evidence="1">
    <location>
        <begin position="29"/>
        <end position="385"/>
    </location>
</feature>
<dbReference type="GeneID" id="110781839"/>
<dbReference type="AlphaFoldDB" id="A0A9R0I319"/>
<organism evidence="3 4">
    <name type="scientific">Spinacia oleracea</name>
    <name type="common">Spinach</name>
    <dbReference type="NCBI Taxonomy" id="3562"/>
    <lineage>
        <taxon>Eukaryota</taxon>
        <taxon>Viridiplantae</taxon>
        <taxon>Streptophyta</taxon>
        <taxon>Embryophyta</taxon>
        <taxon>Tracheophyta</taxon>
        <taxon>Spermatophyta</taxon>
        <taxon>Magnoliopsida</taxon>
        <taxon>eudicotyledons</taxon>
        <taxon>Gunneridae</taxon>
        <taxon>Pentapetalae</taxon>
        <taxon>Caryophyllales</taxon>
        <taxon>Chenopodiaceae</taxon>
        <taxon>Chenopodioideae</taxon>
        <taxon>Anserineae</taxon>
        <taxon>Spinacia</taxon>
    </lineage>
</organism>
<evidence type="ECO:0000259" key="2">
    <source>
        <dbReference type="PROSITE" id="PS52045"/>
    </source>
</evidence>